<evidence type="ECO:0000256" key="2">
    <source>
        <dbReference type="ARBA" id="ARBA00022723"/>
    </source>
</evidence>
<evidence type="ECO:0000256" key="3">
    <source>
        <dbReference type="ARBA" id="ARBA00022763"/>
    </source>
</evidence>
<keyword evidence="5 14" id="KW-0378">Hydrolase</keyword>
<dbReference type="InterPro" id="IPR000214">
    <property type="entry name" value="Znf_DNA_glyclase/AP_lyase"/>
</dbReference>
<name>A0ABR6KUA1_9BACT</name>
<keyword evidence="15" id="KW-1185">Reference proteome</keyword>
<evidence type="ECO:0000256" key="7">
    <source>
        <dbReference type="ARBA" id="ARBA00023125"/>
    </source>
</evidence>
<keyword evidence="10" id="KW-0511">Multifunctional enzyme</keyword>
<evidence type="ECO:0000256" key="8">
    <source>
        <dbReference type="ARBA" id="ARBA00023204"/>
    </source>
</evidence>
<dbReference type="PROSITE" id="PS51066">
    <property type="entry name" value="ZF_FPG_2"/>
    <property type="match status" value="1"/>
</dbReference>
<proteinExistence type="inferred from homology"/>
<dbReference type="GO" id="GO:0008534">
    <property type="term" value="F:oxidized purine nucleobase lesion DNA N-glycosylase activity"/>
    <property type="evidence" value="ECO:0007669"/>
    <property type="project" value="UniProtKB-EC"/>
</dbReference>
<comment type="caution">
    <text evidence="14">The sequence shown here is derived from an EMBL/GenBank/DDBJ whole genome shotgun (WGS) entry which is preliminary data.</text>
</comment>
<accession>A0ABR6KUA1</accession>
<dbReference type="InterPro" id="IPR010979">
    <property type="entry name" value="Ribosomal_uS13-like_H2TH"/>
</dbReference>
<dbReference type="EC" id="3.2.2.23" evidence="14"/>
<evidence type="ECO:0000256" key="11">
    <source>
        <dbReference type="ARBA" id="ARBA00023295"/>
    </source>
</evidence>
<dbReference type="Gene3D" id="1.10.8.50">
    <property type="match status" value="1"/>
</dbReference>
<evidence type="ECO:0000256" key="9">
    <source>
        <dbReference type="ARBA" id="ARBA00023239"/>
    </source>
</evidence>
<dbReference type="SUPFAM" id="SSF81624">
    <property type="entry name" value="N-terminal domain of MutM-like DNA repair proteins"/>
    <property type="match status" value="1"/>
</dbReference>
<dbReference type="GO" id="GO:0140078">
    <property type="term" value="F:class I DNA-(apurinic or apyrimidinic site) endonuclease activity"/>
    <property type="evidence" value="ECO:0007669"/>
    <property type="project" value="UniProtKB-EC"/>
</dbReference>
<dbReference type="SMART" id="SM01232">
    <property type="entry name" value="H2TH"/>
    <property type="match status" value="1"/>
</dbReference>
<keyword evidence="8" id="KW-0234">DNA repair</keyword>
<keyword evidence="11 14" id="KW-0326">Glycosidase</keyword>
<gene>
    <name evidence="14" type="ORF">GGQ57_005031</name>
</gene>
<dbReference type="PANTHER" id="PTHR22993">
    <property type="entry name" value="FORMAMIDOPYRIMIDINE-DNA GLYCOSYLASE"/>
    <property type="match status" value="1"/>
</dbReference>
<evidence type="ECO:0000256" key="6">
    <source>
        <dbReference type="ARBA" id="ARBA00022833"/>
    </source>
</evidence>
<dbReference type="PANTHER" id="PTHR22993:SF9">
    <property type="entry name" value="FORMAMIDOPYRIMIDINE-DNA GLYCOSYLASE"/>
    <property type="match status" value="1"/>
</dbReference>
<evidence type="ECO:0000256" key="1">
    <source>
        <dbReference type="ARBA" id="ARBA00009409"/>
    </source>
</evidence>
<feature type="domain" description="FPG-type" evidence="13">
    <location>
        <begin position="243"/>
        <end position="277"/>
    </location>
</feature>
<dbReference type="InterPro" id="IPR015886">
    <property type="entry name" value="H2TH_FPG"/>
</dbReference>
<evidence type="ECO:0000259" key="13">
    <source>
        <dbReference type="PROSITE" id="PS51066"/>
    </source>
</evidence>
<evidence type="ECO:0000256" key="5">
    <source>
        <dbReference type="ARBA" id="ARBA00022801"/>
    </source>
</evidence>
<keyword evidence="7" id="KW-0238">DNA-binding</keyword>
<protein>
    <submittedName>
        <fullName evidence="14">Formamidopyrimidine-DNA glycosylase</fullName>
        <ecNumber evidence="14">3.2.2.23</ecNumber>
        <ecNumber evidence="14">4.2.99.18</ecNumber>
    </submittedName>
</protein>
<keyword evidence="6" id="KW-0862">Zinc</keyword>
<dbReference type="EC" id="4.2.99.18" evidence="14"/>
<keyword evidence="4 12" id="KW-0863">Zinc-finger</keyword>
<sequence>MIEAPEALYISEQMNQTIKGKRITFVSAGYTPHKFAWFYGDPANYSGMLTGKIIGEAHAYGGLIEIDIEDVRLLFGDGMNIRYYAPGEKIPEKHQLLIAFEDESCIMGSVRMYGAVMCFPDGAFDCSFSSYREGARTKPQVLSEAFDKTYFLSLINSEEKQKKTAKAFLATEQTIPGLGNGVLQDILFKARIHPKTRINILSEKQKDTLFHCTKATLQEIYQAGGRNSETDLLGNKGRYIPILSKDTTGKPCPVCGEDIRKESYMGGSIYYCFECQKLTQP</sequence>
<keyword evidence="2" id="KW-0479">Metal-binding</keyword>
<evidence type="ECO:0000313" key="14">
    <source>
        <dbReference type="EMBL" id="MBB4625085.1"/>
    </source>
</evidence>
<dbReference type="InterPro" id="IPR035937">
    <property type="entry name" value="FPG_N"/>
</dbReference>
<dbReference type="Pfam" id="PF06831">
    <property type="entry name" value="H2TH"/>
    <property type="match status" value="1"/>
</dbReference>
<comment type="similarity">
    <text evidence="1">Belongs to the FPG family.</text>
</comment>
<dbReference type="Proteomes" id="UP000533637">
    <property type="component" value="Unassembled WGS sequence"/>
</dbReference>
<evidence type="ECO:0000256" key="4">
    <source>
        <dbReference type="ARBA" id="ARBA00022771"/>
    </source>
</evidence>
<reference evidence="14 15" key="1">
    <citation type="submission" date="2020-08" db="EMBL/GenBank/DDBJ databases">
        <title>Genomic Encyclopedia of Type Strains, Phase IV (KMG-IV): sequencing the most valuable type-strain genomes for metagenomic binning, comparative biology and taxonomic classification.</title>
        <authorList>
            <person name="Goeker M."/>
        </authorList>
    </citation>
    <scope>NUCLEOTIDE SEQUENCE [LARGE SCALE GENOMIC DNA]</scope>
    <source>
        <strain evidence="14 15">DSM 102983</strain>
    </source>
</reference>
<keyword evidence="3" id="KW-0227">DNA damage</keyword>
<evidence type="ECO:0000256" key="10">
    <source>
        <dbReference type="ARBA" id="ARBA00023268"/>
    </source>
</evidence>
<dbReference type="EMBL" id="JACHOC010000013">
    <property type="protein sequence ID" value="MBB4625085.1"/>
    <property type="molecule type" value="Genomic_DNA"/>
</dbReference>
<organism evidence="14 15">
    <name type="scientific">Parabacteroides faecis</name>
    <dbReference type="NCBI Taxonomy" id="1217282"/>
    <lineage>
        <taxon>Bacteria</taxon>
        <taxon>Pseudomonadati</taxon>
        <taxon>Bacteroidota</taxon>
        <taxon>Bacteroidia</taxon>
        <taxon>Bacteroidales</taxon>
        <taxon>Tannerellaceae</taxon>
        <taxon>Parabacteroides</taxon>
    </lineage>
</organism>
<dbReference type="SUPFAM" id="SSF46946">
    <property type="entry name" value="S13-like H2TH domain"/>
    <property type="match status" value="1"/>
</dbReference>
<keyword evidence="9 14" id="KW-0456">Lyase</keyword>
<dbReference type="SUPFAM" id="SSF57716">
    <property type="entry name" value="Glucocorticoid receptor-like (DNA-binding domain)"/>
    <property type="match status" value="1"/>
</dbReference>
<evidence type="ECO:0000256" key="12">
    <source>
        <dbReference type="PROSITE-ProRule" id="PRU00391"/>
    </source>
</evidence>
<evidence type="ECO:0000313" key="15">
    <source>
        <dbReference type="Proteomes" id="UP000533637"/>
    </source>
</evidence>
<dbReference type="RefSeq" id="WP_183672456.1">
    <property type="nucleotide sequence ID" value="NZ_BMPB01000017.1"/>
</dbReference>